<accession>A0ABV0VAP8</accession>
<organism evidence="2 3">
    <name type="scientific">Ilyodon furcidens</name>
    <name type="common">goldbreast splitfin</name>
    <dbReference type="NCBI Taxonomy" id="33524"/>
    <lineage>
        <taxon>Eukaryota</taxon>
        <taxon>Metazoa</taxon>
        <taxon>Chordata</taxon>
        <taxon>Craniata</taxon>
        <taxon>Vertebrata</taxon>
        <taxon>Euteleostomi</taxon>
        <taxon>Actinopterygii</taxon>
        <taxon>Neopterygii</taxon>
        <taxon>Teleostei</taxon>
        <taxon>Neoteleostei</taxon>
        <taxon>Acanthomorphata</taxon>
        <taxon>Ovalentaria</taxon>
        <taxon>Atherinomorphae</taxon>
        <taxon>Cyprinodontiformes</taxon>
        <taxon>Goodeidae</taxon>
        <taxon>Ilyodon</taxon>
    </lineage>
</organism>
<evidence type="ECO:0000313" key="3">
    <source>
        <dbReference type="Proteomes" id="UP001482620"/>
    </source>
</evidence>
<comment type="caution">
    <text evidence="2">The sequence shown here is derived from an EMBL/GenBank/DDBJ whole genome shotgun (WGS) entry which is preliminary data.</text>
</comment>
<evidence type="ECO:0000313" key="2">
    <source>
        <dbReference type="EMBL" id="MEQ2253745.1"/>
    </source>
</evidence>
<evidence type="ECO:0000256" key="1">
    <source>
        <dbReference type="SAM" id="MobiDB-lite"/>
    </source>
</evidence>
<dbReference type="EMBL" id="JAHRIQ010099507">
    <property type="protein sequence ID" value="MEQ2253745.1"/>
    <property type="molecule type" value="Genomic_DNA"/>
</dbReference>
<proteinExistence type="predicted"/>
<sequence>MEELQASVTSVFGSILKMDSTQKVSLTPCFLHSQMKLMSTFTDGWKLPVLRLQASSDAAAAAQQERRDSSGREKLPVKSTQEVEAAAQRRVRALGGDPTDRRCILSQMEVQFGLYRGQTFQWLLTHDLGYTVGLSVRQDTAAAAAAHSCAIKTPCWSMHGSLKKSPLPLWIRGGQALIQRATGWWASVNTAPSLTGSCMRAQTHNKQL</sequence>
<name>A0ABV0VAP8_9TELE</name>
<dbReference type="Proteomes" id="UP001482620">
    <property type="component" value="Unassembled WGS sequence"/>
</dbReference>
<gene>
    <name evidence="2" type="ORF">ILYODFUR_035563</name>
</gene>
<keyword evidence="3" id="KW-1185">Reference proteome</keyword>
<feature type="compositionally biased region" description="Basic and acidic residues" evidence="1">
    <location>
        <begin position="64"/>
        <end position="76"/>
    </location>
</feature>
<feature type="region of interest" description="Disordered" evidence="1">
    <location>
        <begin position="60"/>
        <end position="80"/>
    </location>
</feature>
<protein>
    <submittedName>
        <fullName evidence="2">Uncharacterized protein</fullName>
    </submittedName>
</protein>
<reference evidence="2 3" key="1">
    <citation type="submission" date="2021-06" db="EMBL/GenBank/DDBJ databases">
        <authorList>
            <person name="Palmer J.M."/>
        </authorList>
    </citation>
    <scope>NUCLEOTIDE SEQUENCE [LARGE SCALE GENOMIC DNA]</scope>
    <source>
        <strain evidence="3">if_2019</strain>
        <tissue evidence="2">Muscle</tissue>
    </source>
</reference>